<name>A0A5C0UGL3_9PROT</name>
<dbReference type="KEGG" id="nabu:FZC36_00660"/>
<dbReference type="AlphaFoldDB" id="A0A5C0UGL3"/>
<reference evidence="1 2" key="1">
    <citation type="submission" date="2019-08" db="EMBL/GenBank/DDBJ databases">
        <title>Highly reduced genomes of protist endosymbionts show evolutionary convergence.</title>
        <authorList>
            <person name="George E."/>
            <person name="Husnik F."/>
            <person name="Tashyreva D."/>
            <person name="Prokopchuk G."/>
            <person name="Horak A."/>
            <person name="Kwong W.K."/>
            <person name="Lukes J."/>
            <person name="Keeling P.J."/>
        </authorList>
    </citation>
    <scope>NUCLEOTIDE SEQUENCE [LARGE SCALE GENOMIC DNA]</scope>
    <source>
        <strain evidence="1">1604HC</strain>
    </source>
</reference>
<keyword evidence="2" id="KW-1185">Reference proteome</keyword>
<evidence type="ECO:0000313" key="1">
    <source>
        <dbReference type="EMBL" id="QEK38949.1"/>
    </source>
</evidence>
<evidence type="ECO:0000313" key="2">
    <source>
        <dbReference type="Proteomes" id="UP000324924"/>
    </source>
</evidence>
<organism evidence="1 2">
    <name type="scientific">Candidatus Nesciobacter abundans</name>
    <dbReference type="NCBI Taxonomy" id="2601668"/>
    <lineage>
        <taxon>Bacteria</taxon>
        <taxon>Pseudomonadati</taxon>
        <taxon>Pseudomonadota</taxon>
        <taxon>Alphaproteobacteria</taxon>
        <taxon>Holosporales</taxon>
        <taxon>Holosporaceae</taxon>
        <taxon>Candidatus Nesciobacter</taxon>
    </lineage>
</organism>
<accession>A0A5C0UGL3</accession>
<dbReference type="Proteomes" id="UP000324924">
    <property type="component" value="Chromosome"/>
</dbReference>
<proteinExistence type="predicted"/>
<gene>
    <name evidence="1" type="ORF">FZC36_00660</name>
</gene>
<dbReference type="RefSeq" id="WP_148972072.1">
    <property type="nucleotide sequence ID" value="NZ_CP043314.1"/>
</dbReference>
<protein>
    <submittedName>
        <fullName evidence="1">Uncharacterized protein</fullName>
    </submittedName>
</protein>
<dbReference type="EMBL" id="CP043314">
    <property type="protein sequence ID" value="QEK38949.1"/>
    <property type="molecule type" value="Genomic_DNA"/>
</dbReference>
<dbReference type="OrthoDB" id="9842582at2"/>
<sequence>MFLKIIYGSNSIIYDKVSVVGFEDSDGLRCIFDFASDFCSVINSGSVFFISAESDFLVKVGISSISKKDEKITIVSDYVNLLENNKISEIKNQLMESYKTNWDKENWFKENKEKINAILG</sequence>